<name>A0ABP8I7P9_9GAMM</name>
<accession>A0ABP8I7P9</accession>
<keyword evidence="3" id="KW-0238">DNA-binding</keyword>
<evidence type="ECO:0000256" key="1">
    <source>
        <dbReference type="ARBA" id="ARBA00009437"/>
    </source>
</evidence>
<dbReference type="EMBL" id="BAABFU010000003">
    <property type="protein sequence ID" value="GAA4352858.1"/>
    <property type="molecule type" value="Genomic_DNA"/>
</dbReference>
<keyword evidence="7" id="KW-1185">Reference proteome</keyword>
<evidence type="ECO:0000313" key="7">
    <source>
        <dbReference type="Proteomes" id="UP001501294"/>
    </source>
</evidence>
<evidence type="ECO:0000256" key="2">
    <source>
        <dbReference type="ARBA" id="ARBA00023015"/>
    </source>
</evidence>
<dbReference type="Pfam" id="PF00126">
    <property type="entry name" value="HTH_1"/>
    <property type="match status" value="1"/>
</dbReference>
<organism evidence="6 7">
    <name type="scientific">Kangiella taiwanensis</name>
    <dbReference type="NCBI Taxonomy" id="1079179"/>
    <lineage>
        <taxon>Bacteria</taxon>
        <taxon>Pseudomonadati</taxon>
        <taxon>Pseudomonadota</taxon>
        <taxon>Gammaproteobacteria</taxon>
        <taxon>Kangiellales</taxon>
        <taxon>Kangiellaceae</taxon>
        <taxon>Kangiella</taxon>
    </lineage>
</organism>
<sequence>MQGNNMKWQGVSEFVAVAEEGSFTAAAEKLDLSTAQVSRQISQLESRLGVKLLYRTTRTVTITQEGSVYYQHCRAVLDGLQHAEDEVLNLQSKPQGKIKLTATVTYGEQVILPLINQFVRDYPDVEVEAYLTNKRVDILEEGYDLAIRIGDLKDSSMMARKLSRRSNYVCASADYLDTFGTPHTLSELANHNCLLGTLDYWRFNVGDKEKNIKVSGTLRYNSGFGLAQAALQGIGMVQLPDYYTREYLDNGQLVPVLESYRIPEEGIWAVYPQNRFMSPKLRVLIDHFVANID</sequence>
<proteinExistence type="inferred from homology"/>
<protein>
    <submittedName>
        <fullName evidence="6">LysR substrate-binding domain-containing protein</fullName>
    </submittedName>
</protein>
<dbReference type="InterPro" id="IPR036390">
    <property type="entry name" value="WH_DNA-bd_sf"/>
</dbReference>
<reference evidence="7" key="1">
    <citation type="journal article" date="2019" name="Int. J. Syst. Evol. Microbiol.">
        <title>The Global Catalogue of Microorganisms (GCM) 10K type strain sequencing project: providing services to taxonomists for standard genome sequencing and annotation.</title>
        <authorList>
            <consortium name="The Broad Institute Genomics Platform"/>
            <consortium name="The Broad Institute Genome Sequencing Center for Infectious Disease"/>
            <person name="Wu L."/>
            <person name="Ma J."/>
        </authorList>
    </citation>
    <scope>NUCLEOTIDE SEQUENCE [LARGE SCALE GENOMIC DNA]</scope>
    <source>
        <strain evidence="7">JCM 17727</strain>
    </source>
</reference>
<feature type="domain" description="HTH lysR-type" evidence="5">
    <location>
        <begin position="6"/>
        <end position="63"/>
    </location>
</feature>
<dbReference type="PANTHER" id="PTHR30537">
    <property type="entry name" value="HTH-TYPE TRANSCRIPTIONAL REGULATOR"/>
    <property type="match status" value="1"/>
</dbReference>
<dbReference type="InterPro" id="IPR058163">
    <property type="entry name" value="LysR-type_TF_proteobact-type"/>
</dbReference>
<evidence type="ECO:0000313" key="6">
    <source>
        <dbReference type="EMBL" id="GAA4352858.1"/>
    </source>
</evidence>
<dbReference type="PRINTS" id="PR00039">
    <property type="entry name" value="HTHLYSR"/>
</dbReference>
<keyword evidence="4" id="KW-0804">Transcription</keyword>
<evidence type="ECO:0000256" key="4">
    <source>
        <dbReference type="ARBA" id="ARBA00023163"/>
    </source>
</evidence>
<dbReference type="Gene3D" id="3.40.190.290">
    <property type="match status" value="1"/>
</dbReference>
<comment type="similarity">
    <text evidence="1">Belongs to the LysR transcriptional regulatory family.</text>
</comment>
<dbReference type="Gene3D" id="1.10.10.10">
    <property type="entry name" value="Winged helix-like DNA-binding domain superfamily/Winged helix DNA-binding domain"/>
    <property type="match status" value="1"/>
</dbReference>
<comment type="caution">
    <text evidence="6">The sequence shown here is derived from an EMBL/GenBank/DDBJ whole genome shotgun (WGS) entry which is preliminary data.</text>
</comment>
<keyword evidence="2" id="KW-0805">Transcription regulation</keyword>
<dbReference type="PANTHER" id="PTHR30537:SF10">
    <property type="entry name" value="TRANSCRIPTIONAL REGULATOR-RELATED"/>
    <property type="match status" value="1"/>
</dbReference>
<dbReference type="Pfam" id="PF03466">
    <property type="entry name" value="LysR_substrate"/>
    <property type="match status" value="1"/>
</dbReference>
<dbReference type="PROSITE" id="PS50931">
    <property type="entry name" value="HTH_LYSR"/>
    <property type="match status" value="1"/>
</dbReference>
<dbReference type="InterPro" id="IPR036388">
    <property type="entry name" value="WH-like_DNA-bd_sf"/>
</dbReference>
<dbReference type="Proteomes" id="UP001501294">
    <property type="component" value="Unassembled WGS sequence"/>
</dbReference>
<gene>
    <name evidence="6" type="ORF">GCM10023150_20860</name>
</gene>
<dbReference type="SUPFAM" id="SSF53850">
    <property type="entry name" value="Periplasmic binding protein-like II"/>
    <property type="match status" value="1"/>
</dbReference>
<dbReference type="SUPFAM" id="SSF46785">
    <property type="entry name" value="Winged helix' DNA-binding domain"/>
    <property type="match status" value="1"/>
</dbReference>
<evidence type="ECO:0000256" key="3">
    <source>
        <dbReference type="ARBA" id="ARBA00023125"/>
    </source>
</evidence>
<dbReference type="InterPro" id="IPR000847">
    <property type="entry name" value="LysR_HTH_N"/>
</dbReference>
<dbReference type="InterPro" id="IPR005119">
    <property type="entry name" value="LysR_subst-bd"/>
</dbReference>
<evidence type="ECO:0000259" key="5">
    <source>
        <dbReference type="PROSITE" id="PS50931"/>
    </source>
</evidence>